<dbReference type="GO" id="GO:0005524">
    <property type="term" value="F:ATP binding"/>
    <property type="evidence" value="ECO:0007669"/>
    <property type="project" value="InterPro"/>
</dbReference>
<dbReference type="AlphaFoldDB" id="A0A0X3PIK1"/>
<dbReference type="InterPro" id="IPR036291">
    <property type="entry name" value="NAD(P)-bd_dom_sf"/>
</dbReference>
<evidence type="ECO:0000256" key="4">
    <source>
        <dbReference type="SAM" id="Coils"/>
    </source>
</evidence>
<keyword evidence="2" id="KW-0547">Nucleotide-binding</keyword>
<dbReference type="GO" id="GO:0006139">
    <property type="term" value="P:nucleobase-containing compound metabolic process"/>
    <property type="evidence" value="ECO:0007669"/>
    <property type="project" value="InterPro"/>
</dbReference>
<evidence type="ECO:0000256" key="1">
    <source>
        <dbReference type="ARBA" id="ARBA00022679"/>
    </source>
</evidence>
<dbReference type="InterPro" id="IPR007858">
    <property type="entry name" value="Dpy-30_motif"/>
</dbReference>
<name>A0A0X3PIK1_SCHSO</name>
<gene>
    <name evidence="5" type="primary">KAD7</name>
    <name evidence="5" type="ORF">TR123033</name>
</gene>
<dbReference type="SUPFAM" id="SSF51735">
    <property type="entry name" value="NAD(P)-binding Rossmann-fold domains"/>
    <property type="match status" value="1"/>
</dbReference>
<dbReference type="SUPFAM" id="SSF52540">
    <property type="entry name" value="P-loop containing nucleoside triphosphate hydrolases"/>
    <property type="match status" value="1"/>
</dbReference>
<reference evidence="5" key="1">
    <citation type="submission" date="2016-01" db="EMBL/GenBank/DDBJ databases">
        <title>Reference transcriptome for the parasite Schistocephalus solidus: insights into the molecular evolution of parasitism.</title>
        <authorList>
            <person name="Hebert F.O."/>
            <person name="Grambauer S."/>
            <person name="Barber I."/>
            <person name="Landry C.R."/>
            <person name="Aubin-Horth N."/>
        </authorList>
    </citation>
    <scope>NUCLEOTIDE SEQUENCE</scope>
</reference>
<dbReference type="InterPro" id="IPR000850">
    <property type="entry name" value="Adenylat/UMP-CMP_kin"/>
</dbReference>
<keyword evidence="3 5" id="KW-0418">Kinase</keyword>
<dbReference type="Gene3D" id="3.40.50.300">
    <property type="entry name" value="P-loop containing nucleotide triphosphate hydrolases"/>
    <property type="match status" value="2"/>
</dbReference>
<dbReference type="Pfam" id="PF05186">
    <property type="entry name" value="Dpy-30"/>
    <property type="match status" value="1"/>
</dbReference>
<dbReference type="PANTHER" id="PTHR23359">
    <property type="entry name" value="NUCLEOTIDE KINASE"/>
    <property type="match status" value="1"/>
</dbReference>
<sequence>MNSGSIGQGFPPTSLDVEFHTEQKKRYLLLFFKDAWLNKKQLDVYGSGDNTVPTIHVKDLATLIQAVLEARPRTRYMVAKDSSQNTLGEIIGAISARFSTGEVRRMTPQEVDTLNLASRHEIDQLTMDVSLEATILKEEYQIQWRSEAGMVENMSMLAEEYLNSRNLKPLRLCVLGAPFVGKTTLAMELARHYGLHYIHIQAVILEVYTRLRKLIKAAKKGKTGEKRERTMPIMEKTPALLPTATSVDVADEHLGTPMVNTPAETTQTVSKISDLPDEKPSTPPPSEVVLMSRLSQDVSARYPFDPEITWETDEQLEVLASDAEEELKEFIRATSSDCRVDDALVINYLRRKLLSKPCQNQGFVLDGYPKTLEQAQLLFGPDTEDAEDPKNPQWNPLLTPERVIYLQASNSLVTHRFKQMFPPELSMEELEAPKQGLAFDPGAELAKRKKPASAQQADKKTLNRNLKKLKIDWELPEEEPQHRLIRRLEEYRARMAPQAAAEIIEALLAEVESQPKKKATAEATLEEALLPRKLLAPEVPDPAEKNVLTYFDLRELHPLVINMDADKTQLMKPNGPQKGAFEKAVKFIGPPTATATEYMRRAEGTFDEIARQAEEAAAEEDANYERRSEEASILLKQEEAIWADYLNLLKNENQERWETKDLPRRSYLLQYVLPKVTESLVLFGENRSQDPIDFLAEYLLRNSK</sequence>
<dbReference type="EMBL" id="GEEE01011611">
    <property type="protein sequence ID" value="JAP51614.1"/>
    <property type="molecule type" value="Transcribed_RNA"/>
</dbReference>
<dbReference type="GO" id="GO:0019205">
    <property type="term" value="F:nucleobase-containing compound kinase activity"/>
    <property type="evidence" value="ECO:0007669"/>
    <property type="project" value="InterPro"/>
</dbReference>
<dbReference type="Gene3D" id="1.20.890.10">
    <property type="entry name" value="cAMP-dependent protein kinase regulatory subunit, dimerization-anchoring domain"/>
    <property type="match status" value="1"/>
</dbReference>
<dbReference type="InterPro" id="IPR027417">
    <property type="entry name" value="P-loop_NTPase"/>
</dbReference>
<proteinExistence type="predicted"/>
<keyword evidence="1" id="KW-0808">Transferase</keyword>
<organism evidence="5">
    <name type="scientific">Schistocephalus solidus</name>
    <name type="common">Tapeworm</name>
    <dbReference type="NCBI Taxonomy" id="70667"/>
    <lineage>
        <taxon>Eukaryota</taxon>
        <taxon>Metazoa</taxon>
        <taxon>Spiralia</taxon>
        <taxon>Lophotrochozoa</taxon>
        <taxon>Platyhelminthes</taxon>
        <taxon>Cestoda</taxon>
        <taxon>Eucestoda</taxon>
        <taxon>Diphyllobothriidea</taxon>
        <taxon>Diphyllobothriidae</taxon>
        <taxon>Schistocephalus</taxon>
    </lineage>
</organism>
<evidence type="ECO:0000256" key="2">
    <source>
        <dbReference type="ARBA" id="ARBA00022741"/>
    </source>
</evidence>
<dbReference type="Gene3D" id="3.40.50.720">
    <property type="entry name" value="NAD(P)-binding Rossmann-like Domain"/>
    <property type="match status" value="1"/>
</dbReference>
<protein>
    <submittedName>
        <fullName evidence="5">Adenylate kinase 7</fullName>
    </submittedName>
</protein>
<feature type="coiled-coil region" evidence="4">
    <location>
        <begin position="599"/>
        <end position="630"/>
    </location>
</feature>
<dbReference type="InterPro" id="IPR047499">
    <property type="entry name" value="DD_AK7"/>
</dbReference>
<dbReference type="CDD" id="cd22967">
    <property type="entry name" value="DD_AK7"/>
    <property type="match status" value="1"/>
</dbReference>
<evidence type="ECO:0000313" key="5">
    <source>
        <dbReference type="EMBL" id="JAP51614.1"/>
    </source>
</evidence>
<keyword evidence="4" id="KW-0175">Coiled coil</keyword>
<evidence type="ECO:0000256" key="3">
    <source>
        <dbReference type="ARBA" id="ARBA00022777"/>
    </source>
</evidence>
<accession>A0A0X3PIK1</accession>